<dbReference type="RefSeq" id="WP_070391344.1">
    <property type="nucleotide sequence ID" value="NZ_CP017599.1"/>
</dbReference>
<dbReference type="PANTHER" id="PTHR11475">
    <property type="entry name" value="OXIDASE/PEROXIDASE"/>
    <property type="match status" value="1"/>
</dbReference>
<comment type="subcellular location">
    <subcellularLocation>
        <location evidence="1">Secreted</location>
    </subcellularLocation>
</comment>
<name>A0A1D8TMG8_9CYAN</name>
<feature type="chain" id="PRO_5009438763" evidence="4">
    <location>
        <begin position="40"/>
        <end position="611"/>
    </location>
</feature>
<dbReference type="InterPro" id="IPR037120">
    <property type="entry name" value="Haem_peroxidase_sf_animal"/>
</dbReference>
<proteinExistence type="predicted"/>
<keyword evidence="3" id="KW-0325">Glycoprotein</keyword>
<dbReference type="AlphaFoldDB" id="A0A1D8TMG8"/>
<dbReference type="NCBIfam" id="TIGR02595">
    <property type="entry name" value="PEP_CTERM"/>
    <property type="match status" value="1"/>
</dbReference>
<gene>
    <name evidence="5" type="ORF">BJP34_04655</name>
</gene>
<dbReference type="GO" id="GO:0006979">
    <property type="term" value="P:response to oxidative stress"/>
    <property type="evidence" value="ECO:0007669"/>
    <property type="project" value="InterPro"/>
</dbReference>
<keyword evidence="2" id="KW-0964">Secreted</keyword>
<feature type="signal peptide" evidence="4">
    <location>
        <begin position="1"/>
        <end position="39"/>
    </location>
</feature>
<dbReference type="SUPFAM" id="SSF48113">
    <property type="entry name" value="Heme-dependent peroxidases"/>
    <property type="match status" value="1"/>
</dbReference>
<dbReference type="STRING" id="1458985.BJP34_04655"/>
<dbReference type="PROSITE" id="PS50292">
    <property type="entry name" value="PEROXIDASE_3"/>
    <property type="match status" value="1"/>
</dbReference>
<dbReference type="GO" id="GO:0004601">
    <property type="term" value="F:peroxidase activity"/>
    <property type="evidence" value="ECO:0007669"/>
    <property type="project" value="InterPro"/>
</dbReference>
<dbReference type="EMBL" id="CP017599">
    <property type="protein sequence ID" value="AOW98837.1"/>
    <property type="molecule type" value="Genomic_DNA"/>
</dbReference>
<dbReference type="InterPro" id="IPR013424">
    <property type="entry name" value="Ice-binding_C"/>
</dbReference>
<dbReference type="GO" id="GO:0020037">
    <property type="term" value="F:heme binding"/>
    <property type="evidence" value="ECO:0007669"/>
    <property type="project" value="InterPro"/>
</dbReference>
<dbReference type="GO" id="GO:0005576">
    <property type="term" value="C:extracellular region"/>
    <property type="evidence" value="ECO:0007669"/>
    <property type="project" value="UniProtKB-SubCell"/>
</dbReference>
<sequence>MKNHLSNLEVVRNLKPRKLGLAITTFAALGFSMSVPAAAGEFRTIDGFGNNPNDPTLGQAETPLLRLLTPAYEDGFNAPRTTGSTGNILPNPRDISNTIVPQKELVPNFLNASDWIWQWGQFIDHDLDLNEGGLDRSPEDFTPIPINPIDIATGLPDPLAPSIPLIRVPAAPGTGTGPGNPRQQINQLTSFIDGSQVYGSDPVRAEFLRTNDGSGKLKSQSINGQELLPFNTGGFPNANTDRSGANAPEELFIGGDVRVNEQIGLTAVHTLFVREHNRLAEELAEKIDAGDLVILEKLHQSGLDKGDFIYESVRKVVGAQIQVITYNEFLPLFIGDSLLEDYSGYDSTVDPRVSVEFANGTFRVGHTLLSPELQRINNDGTSPGSISLSDAFFTPQEVINNGVDSLFLGLASQVAQEFDNQIVDEVRNFLASIPTGGFDLASLNIARGREVGLPGYNQARVELGLDPVTAFLTTDSELGITSNPEVAALFEKIYESVEDVDFWIGGISEDSFNGGLVGELFNTVISDQFTRTRDGDRFFFLNDLDHLLALAPDLESTRLSDIIRRNSTITKIQDNAFVVPEDVPEPSSIFGLVTLLGLAAIAQRYNFPPKP</sequence>
<evidence type="ECO:0000256" key="1">
    <source>
        <dbReference type="ARBA" id="ARBA00004613"/>
    </source>
</evidence>
<keyword evidence="4" id="KW-0732">Signal</keyword>
<dbReference type="InterPro" id="IPR019791">
    <property type="entry name" value="Haem_peroxidase_animal"/>
</dbReference>
<evidence type="ECO:0000256" key="3">
    <source>
        <dbReference type="ARBA" id="ARBA00023180"/>
    </source>
</evidence>
<evidence type="ECO:0000256" key="2">
    <source>
        <dbReference type="ARBA" id="ARBA00022525"/>
    </source>
</evidence>
<organism evidence="5 6">
    <name type="scientific">Moorena producens PAL-8-15-08-1</name>
    <dbReference type="NCBI Taxonomy" id="1458985"/>
    <lineage>
        <taxon>Bacteria</taxon>
        <taxon>Bacillati</taxon>
        <taxon>Cyanobacteriota</taxon>
        <taxon>Cyanophyceae</taxon>
        <taxon>Coleofasciculales</taxon>
        <taxon>Coleofasciculaceae</taxon>
        <taxon>Moorena</taxon>
    </lineage>
</organism>
<dbReference type="PANTHER" id="PTHR11475:SF4">
    <property type="entry name" value="CHORION PEROXIDASE"/>
    <property type="match status" value="1"/>
</dbReference>
<dbReference type="Proteomes" id="UP000177870">
    <property type="component" value="Chromosome"/>
</dbReference>
<accession>A0A1D8TMG8</accession>
<dbReference type="OrthoDB" id="9765610at2"/>
<evidence type="ECO:0000313" key="6">
    <source>
        <dbReference type="Proteomes" id="UP000177870"/>
    </source>
</evidence>
<reference evidence="6" key="1">
    <citation type="submission" date="2016-10" db="EMBL/GenBank/DDBJ databases">
        <title>Comparative genomics uncovers the prolific and rare metabolic potential of the cyanobacterial genus Moorea.</title>
        <authorList>
            <person name="Leao T."/>
            <person name="Castelao G."/>
            <person name="Korobeynikov A."/>
            <person name="Monroe E.A."/>
            <person name="Podell S."/>
            <person name="Glukhov E."/>
            <person name="Allen E."/>
            <person name="Gerwick W.H."/>
            <person name="Gerwick L."/>
        </authorList>
    </citation>
    <scope>NUCLEOTIDE SEQUENCE [LARGE SCALE GENOMIC DNA]</scope>
    <source>
        <strain evidence="6">PAL-8-15-08-1</strain>
    </source>
</reference>
<dbReference type="PRINTS" id="PR00457">
    <property type="entry name" value="ANPEROXIDASE"/>
</dbReference>
<protein>
    <submittedName>
        <fullName evidence="5">Peroxiredoxin</fullName>
    </submittedName>
</protein>
<evidence type="ECO:0000256" key="4">
    <source>
        <dbReference type="SAM" id="SignalP"/>
    </source>
</evidence>
<dbReference type="Pfam" id="PF03098">
    <property type="entry name" value="An_peroxidase"/>
    <property type="match status" value="1"/>
</dbReference>
<dbReference type="KEGG" id="mpro:BJP34_04655"/>
<dbReference type="CDD" id="cd09822">
    <property type="entry name" value="peroxinectin_like_bacterial"/>
    <property type="match status" value="1"/>
</dbReference>
<dbReference type="InterPro" id="IPR010255">
    <property type="entry name" value="Haem_peroxidase_sf"/>
</dbReference>
<dbReference type="Gene3D" id="1.10.640.10">
    <property type="entry name" value="Haem peroxidase domain superfamily, animal type"/>
    <property type="match status" value="1"/>
</dbReference>
<evidence type="ECO:0000313" key="5">
    <source>
        <dbReference type="EMBL" id="AOW98837.1"/>
    </source>
</evidence>